<keyword evidence="2" id="KW-1133">Transmembrane helix</keyword>
<evidence type="ECO:0000256" key="2">
    <source>
        <dbReference type="SAM" id="Phobius"/>
    </source>
</evidence>
<organism evidence="3 4">
    <name type="scientific">Dichomitus squalens</name>
    <dbReference type="NCBI Taxonomy" id="114155"/>
    <lineage>
        <taxon>Eukaryota</taxon>
        <taxon>Fungi</taxon>
        <taxon>Dikarya</taxon>
        <taxon>Basidiomycota</taxon>
        <taxon>Agaricomycotina</taxon>
        <taxon>Agaricomycetes</taxon>
        <taxon>Polyporales</taxon>
        <taxon>Polyporaceae</taxon>
        <taxon>Dichomitus</taxon>
    </lineage>
</organism>
<accession>A0A4Q9QF25</accession>
<reference evidence="3 4" key="1">
    <citation type="submission" date="2019-01" db="EMBL/GenBank/DDBJ databases">
        <title>Draft genome sequences of three monokaryotic isolates of the white-rot basidiomycete fungus Dichomitus squalens.</title>
        <authorList>
            <consortium name="DOE Joint Genome Institute"/>
            <person name="Lopez S.C."/>
            <person name="Andreopoulos B."/>
            <person name="Pangilinan J."/>
            <person name="Lipzen A."/>
            <person name="Riley R."/>
            <person name="Ahrendt S."/>
            <person name="Ng V."/>
            <person name="Barry K."/>
            <person name="Daum C."/>
            <person name="Grigoriev I.V."/>
            <person name="Hilden K.S."/>
            <person name="Makela M.R."/>
            <person name="de Vries R.P."/>
        </authorList>
    </citation>
    <scope>NUCLEOTIDE SEQUENCE [LARGE SCALE GENOMIC DNA]</scope>
    <source>
        <strain evidence="3 4">CBS 464.89</strain>
    </source>
</reference>
<dbReference type="PANTHER" id="PTHR16861">
    <property type="entry name" value="GLYCOPROTEIN 38"/>
    <property type="match status" value="1"/>
</dbReference>
<feature type="compositionally biased region" description="Polar residues" evidence="1">
    <location>
        <begin position="1"/>
        <end position="16"/>
    </location>
</feature>
<dbReference type="PANTHER" id="PTHR16861:SF4">
    <property type="entry name" value="SH3 DOMAIN PROTEIN (AFU_ORTHOLOGUE AFUA_1G13610)"/>
    <property type="match status" value="1"/>
</dbReference>
<dbReference type="AlphaFoldDB" id="A0A4Q9QF25"/>
<dbReference type="Proteomes" id="UP000292082">
    <property type="component" value="Unassembled WGS sequence"/>
</dbReference>
<name>A0A4Q9QF25_9APHY</name>
<evidence type="ECO:0000313" key="4">
    <source>
        <dbReference type="Proteomes" id="UP000292082"/>
    </source>
</evidence>
<keyword evidence="4" id="KW-1185">Reference proteome</keyword>
<evidence type="ECO:0000313" key="3">
    <source>
        <dbReference type="EMBL" id="TBU65980.1"/>
    </source>
</evidence>
<proteinExistence type="predicted"/>
<feature type="compositionally biased region" description="Polar residues" evidence="1">
    <location>
        <begin position="218"/>
        <end position="243"/>
    </location>
</feature>
<gene>
    <name evidence="3" type="ORF">BD310DRAFT_837388</name>
</gene>
<dbReference type="Gene3D" id="1.20.5.510">
    <property type="entry name" value="Single helix bin"/>
    <property type="match status" value="1"/>
</dbReference>
<feature type="region of interest" description="Disordered" evidence="1">
    <location>
        <begin position="316"/>
        <end position="338"/>
    </location>
</feature>
<feature type="compositionally biased region" description="Low complexity" evidence="1">
    <location>
        <begin position="103"/>
        <end position="177"/>
    </location>
</feature>
<dbReference type="EMBL" id="ML145084">
    <property type="protein sequence ID" value="TBU65980.1"/>
    <property type="molecule type" value="Genomic_DNA"/>
</dbReference>
<feature type="region of interest" description="Disordered" evidence="1">
    <location>
        <begin position="103"/>
        <end position="243"/>
    </location>
</feature>
<sequence>MVSPDQVLTTPPSSRTPVARRSPGNSAGLRDPQKPWQEFFTSVSTQCGTTLNCWSANIFPVVGTPHLYPHCFPINDACASSYISVVSVLYTSLHTDDIVVAPTSSADNSASPSSITATSTLHDPTPSSTPPGTSTNSPTSPVSSIQTTISSNDTISTTASSGGTDGAGASDSQSAPSIPASIVSTPYEDSSTTGPPAGTDSSSSAPGPSPSAVVHGGSPSSGLPGNVTASTPPKHPSASQSSPNAGAIAGGVIGGLLLIALLGALVFFIRRRRRMARIPPSAEFMYMTRGGAGGPEPAFVSFDPDGSATPAKLAPLARQSSIEDDERPPAFTPGSYSDPILEKVHASAAMRDQYGSGHEEGGFEAY</sequence>
<keyword evidence="2" id="KW-0812">Transmembrane</keyword>
<evidence type="ECO:0008006" key="5">
    <source>
        <dbReference type="Google" id="ProtNLM"/>
    </source>
</evidence>
<feature type="compositionally biased region" description="Low complexity" evidence="1">
    <location>
        <begin position="190"/>
        <end position="212"/>
    </location>
</feature>
<evidence type="ECO:0000256" key="1">
    <source>
        <dbReference type="SAM" id="MobiDB-lite"/>
    </source>
</evidence>
<keyword evidence="2" id="KW-0472">Membrane</keyword>
<feature type="region of interest" description="Disordered" evidence="1">
    <location>
        <begin position="1"/>
        <end position="34"/>
    </location>
</feature>
<feature type="transmembrane region" description="Helical" evidence="2">
    <location>
        <begin position="245"/>
        <end position="269"/>
    </location>
</feature>
<protein>
    <recommendedName>
        <fullName evidence="5">Mid2 domain-containing protein</fullName>
    </recommendedName>
</protein>